<evidence type="ECO:0000256" key="1">
    <source>
        <dbReference type="SAM" id="Phobius"/>
    </source>
</evidence>
<dbReference type="PANTHER" id="PTHR30569:SF0">
    <property type="entry name" value="CYTOSINE PERMEASE"/>
    <property type="match status" value="1"/>
</dbReference>
<keyword evidence="1" id="KW-0812">Transmembrane</keyword>
<keyword evidence="1" id="KW-1133">Transmembrane helix</keyword>
<feature type="transmembrane region" description="Helical" evidence="1">
    <location>
        <begin position="97"/>
        <end position="121"/>
    </location>
</feature>
<feature type="transmembrane region" description="Helical" evidence="1">
    <location>
        <begin position="277"/>
        <end position="297"/>
    </location>
</feature>
<organism evidence="2 3">
    <name type="scientific">Benzoatithermus flavus</name>
    <dbReference type="NCBI Taxonomy" id="3108223"/>
    <lineage>
        <taxon>Bacteria</taxon>
        <taxon>Pseudomonadati</taxon>
        <taxon>Pseudomonadota</taxon>
        <taxon>Alphaproteobacteria</taxon>
        <taxon>Geminicoccales</taxon>
        <taxon>Geminicoccaceae</taxon>
        <taxon>Benzoatithermus</taxon>
    </lineage>
</organism>
<feature type="transmembrane region" description="Helical" evidence="1">
    <location>
        <begin position="417"/>
        <end position="436"/>
    </location>
</feature>
<dbReference type="InterPro" id="IPR030191">
    <property type="entry name" value="CodB"/>
</dbReference>
<dbReference type="Gene3D" id="1.10.4160.10">
    <property type="entry name" value="Hydantoin permease"/>
    <property type="match status" value="1"/>
</dbReference>
<dbReference type="RefSeq" id="WP_418161565.1">
    <property type="nucleotide sequence ID" value="NZ_JBBLZC010000033.1"/>
</dbReference>
<feature type="transmembrane region" description="Helical" evidence="1">
    <location>
        <begin position="355"/>
        <end position="375"/>
    </location>
</feature>
<evidence type="ECO:0008006" key="4">
    <source>
        <dbReference type="Google" id="ProtNLM"/>
    </source>
</evidence>
<reference evidence="2 3" key="1">
    <citation type="submission" date="2024-01" db="EMBL/GenBank/DDBJ databases">
        <title>Multi-omics insights into the function and evolution of sodium benzoate biodegradation pathways in Benzoatithermus flavus gen. nov., sp. nov. from hot spring.</title>
        <authorList>
            <person name="Hu C.-J."/>
            <person name="Li W.-J."/>
        </authorList>
    </citation>
    <scope>NUCLEOTIDE SEQUENCE [LARGE SCALE GENOMIC DNA]</scope>
    <source>
        <strain evidence="2 3">SYSU G07066</strain>
    </source>
</reference>
<dbReference type="EMBL" id="JBBLZC010000033">
    <property type="protein sequence ID" value="MEK0085715.1"/>
    <property type="molecule type" value="Genomic_DNA"/>
</dbReference>
<feature type="transmembrane region" description="Helical" evidence="1">
    <location>
        <begin position="395"/>
        <end position="411"/>
    </location>
</feature>
<feature type="transmembrane region" description="Helical" evidence="1">
    <location>
        <begin position="36"/>
        <end position="57"/>
    </location>
</feature>
<sequence>MAGTVTDGKGASTDLDYASAAVPPDGRMPKGALTMAWWAVCSAMFYIVVAATLALNFGARNAMIGMALSVVAYGLINGVLSRYAIRTGLSVALFSRVLFGNIGAAIATLIFFATATYYAVFEGSVIAVALSHVFPSLGYELAALVVVLYSVALIFGSIQHWLDKLNGVLLPFYALGLLAAIVLTIATYGYSHAWLDMGPAGGAPANGWWSCFVYFMGVWILMMYTFDYARFGRKEDADYHARFNFGMPFYLVTFFLNGVAGIFLASSIPTEGALSEVSVVLALLQLMGIWGLVFVWVTQTRINTANFYLAAVNMESFFQLVAGLSFSRIVWAVVVGAIVYGLMLADVFGWILQALAYQGIFVVAWVAIALGHILLTRDGGVVEYRSDRVPAFDPNGLIAWFAAAAVGVVLLEAGGSFAGFSAPATAVVAGLVYLLLRSKARRGRLAGETA</sequence>
<feature type="transmembrane region" description="Helical" evidence="1">
    <location>
        <begin position="247"/>
        <end position="265"/>
    </location>
</feature>
<comment type="caution">
    <text evidence="2">The sequence shown here is derived from an EMBL/GenBank/DDBJ whole genome shotgun (WGS) entry which is preliminary data.</text>
</comment>
<keyword evidence="1" id="KW-0472">Membrane</keyword>
<dbReference type="Proteomes" id="UP001375743">
    <property type="component" value="Unassembled WGS sequence"/>
</dbReference>
<feature type="transmembrane region" description="Helical" evidence="1">
    <location>
        <begin position="207"/>
        <end position="226"/>
    </location>
</feature>
<feature type="transmembrane region" description="Helical" evidence="1">
    <location>
        <begin position="63"/>
        <end position="85"/>
    </location>
</feature>
<evidence type="ECO:0000313" key="2">
    <source>
        <dbReference type="EMBL" id="MEK0085715.1"/>
    </source>
</evidence>
<protein>
    <recommendedName>
        <fullName evidence="4">Allantoin permease</fullName>
    </recommendedName>
</protein>
<feature type="transmembrane region" description="Helical" evidence="1">
    <location>
        <begin position="317"/>
        <end position="343"/>
    </location>
</feature>
<evidence type="ECO:0000313" key="3">
    <source>
        <dbReference type="Proteomes" id="UP001375743"/>
    </source>
</evidence>
<keyword evidence="3" id="KW-1185">Reference proteome</keyword>
<dbReference type="PANTHER" id="PTHR30569">
    <property type="entry name" value="CYTOSINE TRANSPORTER CODB"/>
    <property type="match status" value="1"/>
</dbReference>
<feature type="transmembrane region" description="Helical" evidence="1">
    <location>
        <begin position="170"/>
        <end position="195"/>
    </location>
</feature>
<gene>
    <name evidence="2" type="ORF">U1T56_21390</name>
</gene>
<name>A0ABU8XWX5_9PROT</name>
<accession>A0ABU8XWX5</accession>
<feature type="transmembrane region" description="Helical" evidence="1">
    <location>
        <begin position="141"/>
        <end position="158"/>
    </location>
</feature>
<proteinExistence type="predicted"/>